<comment type="caution">
    <text evidence="2">The sequence shown here is derived from an EMBL/GenBank/DDBJ whole genome shotgun (WGS) entry which is preliminary data.</text>
</comment>
<dbReference type="SUPFAM" id="SSF81606">
    <property type="entry name" value="PP2C-like"/>
    <property type="match status" value="1"/>
</dbReference>
<dbReference type="Pfam" id="PF13672">
    <property type="entry name" value="PP2C_2"/>
    <property type="match status" value="1"/>
</dbReference>
<dbReference type="InterPro" id="IPR036457">
    <property type="entry name" value="PPM-type-like_dom_sf"/>
</dbReference>
<protein>
    <submittedName>
        <fullName evidence="2">Protein phosphatase 2C-like protein</fullName>
    </submittedName>
</protein>
<dbReference type="AlphaFoldDB" id="A0A543CWB6"/>
<evidence type="ECO:0000313" key="3">
    <source>
        <dbReference type="Proteomes" id="UP000316096"/>
    </source>
</evidence>
<dbReference type="OrthoDB" id="3190646at2"/>
<dbReference type="RefSeq" id="WP_141961235.1">
    <property type="nucleotide sequence ID" value="NZ_VFOZ01000001.1"/>
</dbReference>
<proteinExistence type="predicted"/>
<evidence type="ECO:0000259" key="1">
    <source>
        <dbReference type="Pfam" id="PF13672"/>
    </source>
</evidence>
<accession>A0A543CWB6</accession>
<dbReference type="InterPro" id="IPR001932">
    <property type="entry name" value="PPM-type_phosphatase-like_dom"/>
</dbReference>
<feature type="domain" description="PPM-type phosphatase" evidence="1">
    <location>
        <begin position="23"/>
        <end position="228"/>
    </location>
</feature>
<dbReference type="Gene3D" id="3.60.40.10">
    <property type="entry name" value="PPM-type phosphatase domain"/>
    <property type="match status" value="1"/>
</dbReference>
<gene>
    <name evidence="2" type="ORF">FB559_7156</name>
</gene>
<organism evidence="2 3">
    <name type="scientific">Actinoallomurus bryophytorum</name>
    <dbReference type="NCBI Taxonomy" id="1490222"/>
    <lineage>
        <taxon>Bacteria</taxon>
        <taxon>Bacillati</taxon>
        <taxon>Actinomycetota</taxon>
        <taxon>Actinomycetes</taxon>
        <taxon>Streptosporangiales</taxon>
        <taxon>Thermomonosporaceae</taxon>
        <taxon>Actinoallomurus</taxon>
    </lineage>
</organism>
<sequence length="264" mass="27602">MATPHEAAAGPSDITFATRAAPGVVNEDYVAAGPDWAVVLDGATAPAGVDSGCVHDVAWLVHRLAAALSAGLTGTAGEAGGSLGDVLAAAIKQVCAAHADTCDLANPDSPSSTVALARWGRGRLECLVLADSPIAVHLRDGSIAVVEDDRIMRLPGGPPYTLELVRARRNRPGGFWVASTSQAAAYEAVTATFPEEEVDAVAMLTDGVTRLIDRYRRTWRDVMEELRTGGPDHVIDLVRAAERAEPAGRGKAHDDATALLVTRR</sequence>
<dbReference type="EMBL" id="VFOZ01000001">
    <property type="protein sequence ID" value="TQM01397.1"/>
    <property type="molecule type" value="Genomic_DNA"/>
</dbReference>
<reference evidence="2 3" key="1">
    <citation type="submission" date="2019-06" db="EMBL/GenBank/DDBJ databases">
        <title>Sequencing the genomes of 1000 actinobacteria strains.</title>
        <authorList>
            <person name="Klenk H.-P."/>
        </authorList>
    </citation>
    <scope>NUCLEOTIDE SEQUENCE [LARGE SCALE GENOMIC DNA]</scope>
    <source>
        <strain evidence="2 3">DSM 102200</strain>
    </source>
</reference>
<evidence type="ECO:0000313" key="2">
    <source>
        <dbReference type="EMBL" id="TQM01397.1"/>
    </source>
</evidence>
<dbReference type="Proteomes" id="UP000316096">
    <property type="component" value="Unassembled WGS sequence"/>
</dbReference>
<keyword evidence="3" id="KW-1185">Reference proteome</keyword>
<name>A0A543CWB6_9ACTN</name>